<accession>A0A4Z0WD43</accession>
<evidence type="ECO:0000256" key="8">
    <source>
        <dbReference type="ARBA" id="ARBA00022840"/>
    </source>
</evidence>
<dbReference type="HAMAP" id="MF_01497">
    <property type="entry name" value="SrkA_kinase"/>
    <property type="match status" value="1"/>
</dbReference>
<comment type="catalytic activity">
    <reaction evidence="11">
        <text>L-threonyl-[protein] + ATP = O-phospho-L-threonyl-[protein] + ADP + H(+)</text>
        <dbReference type="Rhea" id="RHEA:46608"/>
        <dbReference type="Rhea" id="RHEA-COMP:11060"/>
        <dbReference type="Rhea" id="RHEA-COMP:11605"/>
        <dbReference type="ChEBI" id="CHEBI:15378"/>
        <dbReference type="ChEBI" id="CHEBI:30013"/>
        <dbReference type="ChEBI" id="CHEBI:30616"/>
        <dbReference type="ChEBI" id="CHEBI:61977"/>
        <dbReference type="ChEBI" id="CHEBI:456216"/>
        <dbReference type="EC" id="2.7.11.1"/>
    </reaction>
</comment>
<dbReference type="Proteomes" id="UP000297475">
    <property type="component" value="Unassembled WGS sequence"/>
</dbReference>
<dbReference type="GO" id="GO:0005737">
    <property type="term" value="C:cytoplasm"/>
    <property type="evidence" value="ECO:0007669"/>
    <property type="project" value="UniProtKB-SubCell"/>
</dbReference>
<dbReference type="GO" id="GO:0000287">
    <property type="term" value="F:magnesium ion binding"/>
    <property type="evidence" value="ECO:0007669"/>
    <property type="project" value="UniProtKB-UniRule"/>
</dbReference>
<comment type="catalytic activity">
    <reaction evidence="11">
        <text>L-seryl-[protein] + ATP = O-phospho-L-seryl-[protein] + ADP + H(+)</text>
        <dbReference type="Rhea" id="RHEA:17989"/>
        <dbReference type="Rhea" id="RHEA-COMP:9863"/>
        <dbReference type="Rhea" id="RHEA-COMP:11604"/>
        <dbReference type="ChEBI" id="CHEBI:15378"/>
        <dbReference type="ChEBI" id="CHEBI:29999"/>
        <dbReference type="ChEBI" id="CHEBI:30616"/>
        <dbReference type="ChEBI" id="CHEBI:83421"/>
        <dbReference type="ChEBI" id="CHEBI:456216"/>
        <dbReference type="EC" id="2.7.11.1"/>
    </reaction>
</comment>
<keyword evidence="3 11" id="KW-0597">Phosphoprotein</keyword>
<dbReference type="SUPFAM" id="SSF56112">
    <property type="entry name" value="Protein kinase-like (PK-like)"/>
    <property type="match status" value="1"/>
</dbReference>
<evidence type="ECO:0000256" key="1">
    <source>
        <dbReference type="ARBA" id="ARBA00022490"/>
    </source>
</evidence>
<name>A0A4Z0WD43_9GAMM</name>
<evidence type="ECO:0000256" key="3">
    <source>
        <dbReference type="ARBA" id="ARBA00022553"/>
    </source>
</evidence>
<protein>
    <recommendedName>
        <fullName evidence="11">Stress response kinase A</fullName>
        <ecNumber evidence="11">2.7.11.1</ecNumber>
    </recommendedName>
    <alternativeName>
        <fullName evidence="11">Serine/threonine-protein kinase SrkA</fullName>
    </alternativeName>
</protein>
<comment type="subcellular location">
    <subcellularLocation>
        <location evidence="11">Cytoplasm</location>
    </subcellularLocation>
</comment>
<organism evidence="13 14">
    <name type="scientific">Natronospirillum operosum</name>
    <dbReference type="NCBI Taxonomy" id="2759953"/>
    <lineage>
        <taxon>Bacteria</taxon>
        <taxon>Pseudomonadati</taxon>
        <taxon>Pseudomonadota</taxon>
        <taxon>Gammaproteobacteria</taxon>
        <taxon>Oceanospirillales</taxon>
        <taxon>Natronospirillaceae</taxon>
        <taxon>Natronospirillum</taxon>
    </lineage>
</organism>
<comment type="cofactor">
    <cofactor evidence="11">
        <name>Mg(2+)</name>
        <dbReference type="ChEBI" id="CHEBI:18420"/>
    </cofactor>
</comment>
<dbReference type="Gene3D" id="1.10.510.10">
    <property type="entry name" value="Transferase(Phosphotransferase) domain 1"/>
    <property type="match status" value="1"/>
</dbReference>
<evidence type="ECO:0000256" key="10">
    <source>
        <dbReference type="ARBA" id="ARBA00023016"/>
    </source>
</evidence>
<evidence type="ECO:0000256" key="6">
    <source>
        <dbReference type="ARBA" id="ARBA00022741"/>
    </source>
</evidence>
<evidence type="ECO:0000256" key="4">
    <source>
        <dbReference type="ARBA" id="ARBA00022679"/>
    </source>
</evidence>
<keyword evidence="4 11" id="KW-0808">Transferase</keyword>
<evidence type="ECO:0000256" key="5">
    <source>
        <dbReference type="ARBA" id="ARBA00022723"/>
    </source>
</evidence>
<dbReference type="Pfam" id="PF01636">
    <property type="entry name" value="APH"/>
    <property type="match status" value="1"/>
</dbReference>
<evidence type="ECO:0000313" key="13">
    <source>
        <dbReference type="EMBL" id="TGG94023.1"/>
    </source>
</evidence>
<dbReference type="InterPro" id="IPR032882">
    <property type="entry name" value="SrkA/RdoA"/>
</dbReference>
<evidence type="ECO:0000256" key="11">
    <source>
        <dbReference type="HAMAP-Rule" id="MF_01497"/>
    </source>
</evidence>
<dbReference type="AlphaFoldDB" id="A0A4Z0WD43"/>
<feature type="site" description="ATP" evidence="11">
    <location>
        <position position="39"/>
    </location>
</feature>
<keyword evidence="8 11" id="KW-0067">ATP-binding</keyword>
<keyword evidence="9 11" id="KW-0460">Magnesium</keyword>
<evidence type="ECO:0000259" key="12">
    <source>
        <dbReference type="Pfam" id="PF01636"/>
    </source>
</evidence>
<feature type="active site" description="Proton acceptor" evidence="11">
    <location>
        <position position="206"/>
    </location>
</feature>
<keyword evidence="1 11" id="KW-0963">Cytoplasm</keyword>
<reference evidence="13 14" key="1">
    <citation type="submission" date="2019-04" db="EMBL/GenBank/DDBJ databases">
        <title>Natronospirillum operosus gen. nov., sp. nov., a haloalkaliphilic satellite isolated from decaying biomass of laboratory culture of cyanobacterium Geitlerinema sp. and proposal of Natronospirillaceae fam. nov. and Saccharospirillaceae fam. nov.</title>
        <authorList>
            <person name="Kevbrin V."/>
            <person name="Boltyanskaya Y."/>
            <person name="Koziaeva V."/>
            <person name="Grouzdev D.S."/>
            <person name="Park M."/>
            <person name="Cho J."/>
        </authorList>
    </citation>
    <scope>NUCLEOTIDE SEQUENCE [LARGE SCALE GENOMIC DNA]</scope>
    <source>
        <strain evidence="13 14">G-116</strain>
    </source>
</reference>
<evidence type="ECO:0000256" key="9">
    <source>
        <dbReference type="ARBA" id="ARBA00022842"/>
    </source>
</evidence>
<keyword evidence="5 11" id="KW-0479">Metal-binding</keyword>
<dbReference type="InterPro" id="IPR011009">
    <property type="entry name" value="Kinase-like_dom_sf"/>
</dbReference>
<evidence type="ECO:0000256" key="2">
    <source>
        <dbReference type="ARBA" id="ARBA00022527"/>
    </source>
</evidence>
<feature type="active site" evidence="11">
    <location>
        <position position="223"/>
    </location>
</feature>
<proteinExistence type="inferred from homology"/>
<dbReference type="GO" id="GO:0004674">
    <property type="term" value="F:protein serine/threonine kinase activity"/>
    <property type="evidence" value="ECO:0007669"/>
    <property type="project" value="UniProtKB-UniRule"/>
</dbReference>
<evidence type="ECO:0000313" key="14">
    <source>
        <dbReference type="Proteomes" id="UP000297475"/>
    </source>
</evidence>
<dbReference type="GO" id="GO:0106310">
    <property type="term" value="F:protein serine kinase activity"/>
    <property type="evidence" value="ECO:0007669"/>
    <property type="project" value="RHEA"/>
</dbReference>
<keyword evidence="2 11" id="KW-0723">Serine/threonine-protein kinase</keyword>
<dbReference type="EC" id="2.7.11.1" evidence="11"/>
<comment type="caution">
    <text evidence="13">The sequence shown here is derived from an EMBL/GenBank/DDBJ whole genome shotgun (WGS) entry which is preliminary data.</text>
</comment>
<feature type="binding site" evidence="11">
    <location>
        <position position="223"/>
    </location>
    <ligand>
        <name>Mg(2+)</name>
        <dbReference type="ChEBI" id="CHEBI:18420"/>
    </ligand>
</feature>
<keyword evidence="7 11" id="KW-0418">Kinase</keyword>
<keyword evidence="6 11" id="KW-0547">Nucleotide-binding</keyword>
<dbReference type="OrthoDB" id="5392197at2"/>
<dbReference type="GO" id="GO:0005524">
    <property type="term" value="F:ATP binding"/>
    <property type="evidence" value="ECO:0007669"/>
    <property type="project" value="UniProtKB-UniRule"/>
</dbReference>
<evidence type="ECO:0000256" key="7">
    <source>
        <dbReference type="ARBA" id="ARBA00022777"/>
    </source>
</evidence>
<comment type="function">
    <text evidence="11">A protein kinase that phosphorylates Ser and Thr residues. Probably acts to suppress the effects of stress linked to accumulation of reactive oxygen species. Probably involved in the extracytoplasmic stress response.</text>
</comment>
<dbReference type="NCBIfam" id="NF008738">
    <property type="entry name" value="PRK11768.1"/>
    <property type="match status" value="1"/>
</dbReference>
<keyword evidence="10 11" id="KW-0346">Stress response</keyword>
<dbReference type="PANTHER" id="PTHR39573:SF1">
    <property type="entry name" value="STRESS RESPONSE KINASE A"/>
    <property type="match status" value="1"/>
</dbReference>
<dbReference type="Gene3D" id="3.30.200.70">
    <property type="match status" value="1"/>
</dbReference>
<comment type="subunit">
    <text evidence="11">Monomer.</text>
</comment>
<feature type="domain" description="Aminoglycoside phosphotransferase" evidence="12">
    <location>
        <begin position="38"/>
        <end position="269"/>
    </location>
</feature>
<dbReference type="PANTHER" id="PTHR39573">
    <property type="entry name" value="STRESS RESPONSE KINASE A"/>
    <property type="match status" value="1"/>
</dbReference>
<dbReference type="EMBL" id="SRMF01000002">
    <property type="protein sequence ID" value="TGG94023.1"/>
    <property type="molecule type" value="Genomic_DNA"/>
</dbReference>
<sequence>MSEASNEQHPYFSLTPDTVMDAVESVGFVCDARIFPLNSYENRVYQVGIEDAAPVIAKFYRPGRWRAEEIQEEHDFSTELAELEVPVVAPWRDAQGESLFRHEEFLFAIYPRQGGRAPDLEDADDLEVLGRLMGRMHAVGCQHPFVHRPTLSVQSFGVDSVEFLLSSGAVPESLRPSYEAVAFPLLEDISARFAALEFEPVRLHGDCHPGNILWRDGAAHFVDLDDARNGPAVQDLWMLLTGDREHQTMALSDVMEGYQQFHSFNFAELALIEPLRALRSMHYAAWLARRWPDPSFPMHFPWFGDERYWGEHIMTLREQLEALQAPPLALW</sequence>
<dbReference type="InterPro" id="IPR002575">
    <property type="entry name" value="Aminoglycoside_PTrfase"/>
</dbReference>
<comment type="similarity">
    <text evidence="11">Belongs to the SrkA/RdoA protein kinase family.</text>
</comment>
<gene>
    <name evidence="11" type="primary">srkA</name>
    <name evidence="13" type="ORF">E4656_07535</name>
</gene>
<feature type="binding site" evidence="11">
    <location>
        <position position="211"/>
    </location>
    <ligand>
        <name>Mg(2+)</name>
        <dbReference type="ChEBI" id="CHEBI:18420"/>
    </ligand>
</feature>
<dbReference type="RefSeq" id="WP_135482592.1">
    <property type="nucleotide sequence ID" value="NZ_SRMF01000002.1"/>
</dbReference>
<keyword evidence="14" id="KW-1185">Reference proteome</keyword>
<dbReference type="Gene3D" id="1.20.1270.170">
    <property type="match status" value="1"/>
</dbReference>